<organism evidence="2 3">
    <name type="scientific">Protopolystoma xenopodis</name>
    <dbReference type="NCBI Taxonomy" id="117903"/>
    <lineage>
        <taxon>Eukaryota</taxon>
        <taxon>Metazoa</taxon>
        <taxon>Spiralia</taxon>
        <taxon>Lophotrochozoa</taxon>
        <taxon>Platyhelminthes</taxon>
        <taxon>Monogenea</taxon>
        <taxon>Polyopisthocotylea</taxon>
        <taxon>Polystomatidea</taxon>
        <taxon>Polystomatidae</taxon>
        <taxon>Protopolystoma</taxon>
    </lineage>
</organism>
<accession>A0A3S5FEI4</accession>
<feature type="region of interest" description="Disordered" evidence="1">
    <location>
        <begin position="1"/>
        <end position="39"/>
    </location>
</feature>
<reference evidence="2" key="1">
    <citation type="submission" date="2018-11" db="EMBL/GenBank/DDBJ databases">
        <authorList>
            <consortium name="Pathogen Informatics"/>
        </authorList>
    </citation>
    <scope>NUCLEOTIDE SEQUENCE</scope>
</reference>
<dbReference type="OrthoDB" id="9999654at2759"/>
<dbReference type="EMBL" id="CAAALY010074803">
    <property type="protein sequence ID" value="VEL25559.1"/>
    <property type="molecule type" value="Genomic_DNA"/>
</dbReference>
<dbReference type="AlphaFoldDB" id="A0A3S5FEI4"/>
<keyword evidence="3" id="KW-1185">Reference proteome</keyword>
<comment type="caution">
    <text evidence="2">The sequence shown here is derived from an EMBL/GenBank/DDBJ whole genome shotgun (WGS) entry which is preliminary data.</text>
</comment>
<sequence length="212" mass="23352">MLEEVYSTDTASSLTHNFESSSPNRVAASSGSQELRALPNLSPKAETLFRGRPSHISDSLSPQKTRPKHFTSITASHASLATENNNRCMDAQVVRQKANTTSCLMSGSSPKQARAAHTSRWPGRLASTQAVQGVWPSTPELEMLNRKSRSSTSGSFFDAGRGQLPEQVWDKYAHVFNPTIGQILYVKVRLDFFYSFFYILLNVTNCSSSSAL</sequence>
<dbReference type="Proteomes" id="UP000784294">
    <property type="component" value="Unassembled WGS sequence"/>
</dbReference>
<proteinExistence type="predicted"/>
<evidence type="ECO:0000313" key="3">
    <source>
        <dbReference type="Proteomes" id="UP000784294"/>
    </source>
</evidence>
<evidence type="ECO:0000313" key="2">
    <source>
        <dbReference type="EMBL" id="VEL25559.1"/>
    </source>
</evidence>
<evidence type="ECO:0000256" key="1">
    <source>
        <dbReference type="SAM" id="MobiDB-lite"/>
    </source>
</evidence>
<feature type="compositionally biased region" description="Polar residues" evidence="1">
    <location>
        <begin position="7"/>
        <end position="33"/>
    </location>
</feature>
<gene>
    <name evidence="2" type="ORF">PXEA_LOCUS18999</name>
</gene>
<protein>
    <submittedName>
        <fullName evidence="2">Uncharacterized protein</fullName>
    </submittedName>
</protein>
<name>A0A3S5FEI4_9PLAT</name>